<dbReference type="RefSeq" id="XP_017770111.1">
    <property type="nucleotide sequence ID" value="XM_017914622.1"/>
</dbReference>
<sequence length="120" mass="13546">MGLMVKSVLCLAFLVCVYGQKVTKLEDCNCWEGYEAKQDNDGKIMCQGKMVLALKPCNLPEAPKCVCTEDTVTGILSDAEGTWCNQRKAGKEVKRWPCENKDEWSAYKVKYAEFEKSYAL</sequence>
<accession>A0ABM1M6B1</accession>
<evidence type="ECO:0000313" key="3">
    <source>
        <dbReference type="RefSeq" id="XP_017770111.1"/>
    </source>
</evidence>
<proteinExistence type="predicted"/>
<evidence type="ECO:0000313" key="2">
    <source>
        <dbReference type="Proteomes" id="UP000695000"/>
    </source>
</evidence>
<protein>
    <submittedName>
        <fullName evidence="3">Uncharacterized protein LOC108557909</fullName>
    </submittedName>
</protein>
<gene>
    <name evidence="3" type="primary">LOC108557909</name>
</gene>
<feature type="signal peptide" evidence="1">
    <location>
        <begin position="1"/>
        <end position="19"/>
    </location>
</feature>
<dbReference type="GeneID" id="108557909"/>
<organism evidence="2 3">
    <name type="scientific">Nicrophorus vespilloides</name>
    <name type="common">Boreal carrion beetle</name>
    <dbReference type="NCBI Taxonomy" id="110193"/>
    <lineage>
        <taxon>Eukaryota</taxon>
        <taxon>Metazoa</taxon>
        <taxon>Ecdysozoa</taxon>
        <taxon>Arthropoda</taxon>
        <taxon>Hexapoda</taxon>
        <taxon>Insecta</taxon>
        <taxon>Pterygota</taxon>
        <taxon>Neoptera</taxon>
        <taxon>Endopterygota</taxon>
        <taxon>Coleoptera</taxon>
        <taxon>Polyphaga</taxon>
        <taxon>Staphyliniformia</taxon>
        <taxon>Silphidae</taxon>
        <taxon>Nicrophorinae</taxon>
        <taxon>Nicrophorus</taxon>
    </lineage>
</organism>
<dbReference type="Proteomes" id="UP000695000">
    <property type="component" value="Unplaced"/>
</dbReference>
<feature type="chain" id="PRO_5047242742" evidence="1">
    <location>
        <begin position="20"/>
        <end position="120"/>
    </location>
</feature>
<evidence type="ECO:0000256" key="1">
    <source>
        <dbReference type="SAM" id="SignalP"/>
    </source>
</evidence>
<keyword evidence="1" id="KW-0732">Signal</keyword>
<reference evidence="3" key="1">
    <citation type="submission" date="2025-08" db="UniProtKB">
        <authorList>
            <consortium name="RefSeq"/>
        </authorList>
    </citation>
    <scope>IDENTIFICATION</scope>
    <source>
        <tissue evidence="3">Whole Larva</tissue>
    </source>
</reference>
<keyword evidence="2" id="KW-1185">Reference proteome</keyword>
<name>A0ABM1M6B1_NICVS</name>